<feature type="domain" description="Nucleoporin Nup188 N-terminal" evidence="10">
    <location>
        <begin position="42"/>
        <end position="498"/>
    </location>
</feature>
<evidence type="ECO:0000256" key="7">
    <source>
        <dbReference type="ARBA" id="ARBA00023242"/>
    </source>
</evidence>
<dbReference type="PANTHER" id="PTHR31431:SF1">
    <property type="entry name" value="NUCLEOPORIN NUP188"/>
    <property type="match status" value="1"/>
</dbReference>
<dbReference type="KEGG" id="cten:18246328"/>
<dbReference type="Pfam" id="PF10487">
    <property type="entry name" value="Nup188_N"/>
    <property type="match status" value="1"/>
</dbReference>
<proteinExistence type="inferred from homology"/>
<evidence type="ECO:0000256" key="1">
    <source>
        <dbReference type="ARBA" id="ARBA00004567"/>
    </source>
</evidence>
<evidence type="ECO:0000259" key="10">
    <source>
        <dbReference type="Pfam" id="PF10487"/>
    </source>
</evidence>
<dbReference type="OrthoDB" id="102511at2759"/>
<dbReference type="EMBL" id="GL996528">
    <property type="protein sequence ID" value="EGV60584.1"/>
    <property type="molecule type" value="Genomic_DNA"/>
</dbReference>
<dbReference type="Proteomes" id="UP000000707">
    <property type="component" value="Unassembled WGS sequence"/>
</dbReference>
<dbReference type="RefSeq" id="XP_006689798.1">
    <property type="nucleotide sequence ID" value="XM_006689735.1"/>
</dbReference>
<reference evidence="13 14" key="1">
    <citation type="journal article" date="2011" name="Proc. Natl. Acad. Sci. U.S.A.">
        <title>Comparative genomics of xylose-fermenting fungi for enhanced biofuel production.</title>
        <authorList>
            <person name="Wohlbach D.J."/>
            <person name="Kuo A."/>
            <person name="Sato T.K."/>
            <person name="Potts K.M."/>
            <person name="Salamov A.A."/>
            <person name="LaButti K.M."/>
            <person name="Sun H."/>
            <person name="Clum A."/>
            <person name="Pangilinan J.L."/>
            <person name="Lindquist E.A."/>
            <person name="Lucas S."/>
            <person name="Lapidus A."/>
            <person name="Jin M."/>
            <person name="Gunawan C."/>
            <person name="Balan V."/>
            <person name="Dale B.E."/>
            <person name="Jeffries T.W."/>
            <person name="Zinkel R."/>
            <person name="Barry K.W."/>
            <person name="Grigoriev I.V."/>
            <person name="Gasch A.P."/>
        </authorList>
    </citation>
    <scope>NUCLEOTIDE SEQUENCE [LARGE SCALE GENOMIC DNA]</scope>
    <source>
        <strain evidence="14">ATCC 10573 / BCRC 21748 / CBS 615 / JCM 9827 / NBRC 10315 / NRRL Y-1498 / VKM Y-70</strain>
    </source>
</reference>
<dbReference type="InterPro" id="IPR041634">
    <property type="entry name" value="Nup188_C"/>
</dbReference>
<evidence type="ECO:0000256" key="3">
    <source>
        <dbReference type="ARBA" id="ARBA00022816"/>
    </source>
</evidence>
<dbReference type="Pfam" id="PF21093">
    <property type="entry name" value="Nup188_N-subdom_III"/>
    <property type="match status" value="1"/>
</dbReference>
<keyword evidence="4" id="KW-0653">Protein transport</keyword>
<dbReference type="GeneID" id="18246328"/>
<dbReference type="GO" id="GO:0051028">
    <property type="term" value="P:mRNA transport"/>
    <property type="evidence" value="ECO:0007669"/>
    <property type="project" value="UniProtKB-KW"/>
</dbReference>
<comment type="similarity">
    <text evidence="8">Belongs to the Nup188 family.</text>
</comment>
<evidence type="ECO:0000313" key="13">
    <source>
        <dbReference type="EMBL" id="EGV60584.1"/>
    </source>
</evidence>
<evidence type="ECO:0000256" key="2">
    <source>
        <dbReference type="ARBA" id="ARBA00022448"/>
    </source>
</evidence>
<evidence type="ECO:0000256" key="6">
    <source>
        <dbReference type="ARBA" id="ARBA00023132"/>
    </source>
</evidence>
<dbReference type="GO" id="GO:0044611">
    <property type="term" value="C:nuclear pore inner ring"/>
    <property type="evidence" value="ECO:0007669"/>
    <property type="project" value="TreeGrafter"/>
</dbReference>
<name>G3BES9_CANTC</name>
<gene>
    <name evidence="13" type="ORF">CANTEDRAFT_111928</name>
</gene>
<keyword evidence="5" id="KW-0811">Translocation</keyword>
<feature type="domain" description="Nuclear pore protein Nup188 C-terminal" evidence="11">
    <location>
        <begin position="1264"/>
        <end position="1607"/>
    </location>
</feature>
<dbReference type="InterPro" id="IPR018864">
    <property type="entry name" value="Nucleoporin_Nup188_N"/>
</dbReference>
<dbReference type="PANTHER" id="PTHR31431">
    <property type="entry name" value="NUCLEOPORIN NUP188 HOMOLOG"/>
    <property type="match status" value="1"/>
</dbReference>
<evidence type="ECO:0000256" key="9">
    <source>
        <dbReference type="ARBA" id="ARBA00040174"/>
    </source>
</evidence>
<sequence length="1633" mass="184808">MPESIKGISAKLKPGQPTQLWSFANAVALLDNTFDQNISDSLNEFLLSHKSLLADSNPLTKSDSETITAGTKEITLNGILYTGITDQNVADSKKLSEILQLDQKHCLRIISQVSKRYPETKLQDLKLNSKIKFLDDRETLAQQERLYLYSSSILRERRTILECSLELLSRKLDTSSSSTIQNLGRDLFLSSEYFDSTIKGLQDQITSLTSKTYISEVPEQISSLIYKETLLTIVTYLKILVEMSINNNSLSTKSVSGWFDLMHSTNFTVSLNPIIKESESECLSLINSLSSVVCISLLDLDKNYGSDSSESLMNNAVIFKQINEIITSPDNKNAIAMYAWSIILLRKSYLLEEIPNSSFTNVLGVELIDNSINDLSIRCRDLNVFHEIATVNNILKFDNLYPTILSSLILASMPLITLNPQIASTISMVMKACPDFIVERFFENQATNNALILTRAKFPIQLSSFLKLASINGNFALNELKEMKSYMCSFQKSELNLMSVIDDENTELIKLTKSIDIYPPYEINNRLSLLLEVNTKGKILPGSSDSEDLVAFLYRFSGIAFLGRVLQNLSIVFDPFDVEKVELTVDIFVLLTQILKDAESTEGIYLIETMSAYMDGSDVIEIILRLLEQGLHSRNVKLSKAVCDLLYFLNPLASDRIWSYLSSSILLSDGGKEGFVSTIFSSIEMINGNYDFTLSFIKLTEVLAHDSLSSYFQHSVETKSMVLSKCINHLILVFESFIHCRFNDSYQKMEIGSLILDTFANVLSMVYGLQNSSSNSKISEVFRSPAKLIVDSFLIDKSDFSRTCYPLTSLIESLEQDIIEYELKDITSSLCKTWFSSVLKFSELIVSIRTSIHYRPSTFEASLFNQVPKLVKCYATFEPLRKDILTLLTALTNGDWPHDMRPSLLSHLGRNNTQILLMSIIADLENDFDNYNVKVAIYDFISAVMRGDQEGLCVSLLGVRDIVNNLKDNGTKSQTHTDHSLVKVLRNNIKNIEYFPDPVALHLVDSMVLVINNWSSINSSTDISSDEDHAFIDQLITKVSSPIVTSMKTVDEYVANCYKLKLISKIFEVLALYLFSTKNDKTRNKITSFLASKGFEGSLRSFFTIKSYHSSLHNDLELEFERNFKNFKISDFRCSLVKRNRFGISTVYNLTVMDGMFSSKEAWPQLNEKIIASEVELQYLSVQVDVAKSLGALLTALCRMDAPILSNDFIKFCTHLLRTNIDEGLPADFFFEIFHTRIQICFYIIYTIYNSPKVEKDPKIVFDLLKTSAELLASESMSFIKNLTQSNGYYRPLLRVIYCSLSMIQNETELLVEYFSVVRDLFDLIVNKATKTVLVEIQNSVYLSKTKKETEIVKMDDRVDDVLLILSTLKLFVEIKVSRNNQFEMAKVVERNDLIRSLLNLYSFSHLIEVNGDYMFAQLSLMFIQELMKVDVIAKSFIDNRLFTVLQGSTISNSIKNVDLNISSSPQLHRIWTNGILPIFLFSLSNIGPSVLPDICFGLTTFKKPIESCIESWAKDSSTIKITSANINETSQLLLIFFLLKKYNVEGYFGVNTVVQDSNTVDVPVLPGLDSEAKREDFVDYINNLLKHPKFLTSRISPSSVEEQRIIEGGGQPFDSFVKNLIEEISSLKDYLA</sequence>
<comment type="subcellular location">
    <subcellularLocation>
        <location evidence="1">Nucleus</location>
        <location evidence="1">Nuclear pore complex</location>
    </subcellularLocation>
</comment>
<dbReference type="GO" id="GO:0006606">
    <property type="term" value="P:protein import into nucleus"/>
    <property type="evidence" value="ECO:0007669"/>
    <property type="project" value="TreeGrafter"/>
</dbReference>
<evidence type="ECO:0000256" key="4">
    <source>
        <dbReference type="ARBA" id="ARBA00022927"/>
    </source>
</evidence>
<feature type="domain" description="Nucleoporin Nup188 N-terminal subdomain III" evidence="12">
    <location>
        <begin position="549"/>
        <end position="958"/>
    </location>
</feature>
<evidence type="ECO:0000256" key="8">
    <source>
        <dbReference type="ARBA" id="ARBA00038387"/>
    </source>
</evidence>
<dbReference type="GO" id="GO:0017056">
    <property type="term" value="F:structural constituent of nuclear pore"/>
    <property type="evidence" value="ECO:0007669"/>
    <property type="project" value="InterPro"/>
</dbReference>
<dbReference type="Pfam" id="PF18378">
    <property type="entry name" value="Nup188_C"/>
    <property type="match status" value="1"/>
</dbReference>
<protein>
    <recommendedName>
        <fullName evidence="9">Nucleoporin NUP188</fullName>
    </recommendedName>
</protein>
<dbReference type="STRING" id="590646.G3BES9"/>
<evidence type="ECO:0000259" key="12">
    <source>
        <dbReference type="Pfam" id="PF21093"/>
    </source>
</evidence>
<keyword evidence="2" id="KW-0813">Transport</keyword>
<dbReference type="HOGENOM" id="CLU_001029_1_0_1"/>
<dbReference type="eggNOG" id="ENOG502QQFV">
    <property type="taxonomic scope" value="Eukaryota"/>
</dbReference>
<keyword evidence="6" id="KW-0906">Nuclear pore complex</keyword>
<organism evidence="14">
    <name type="scientific">Candida tenuis (strain ATCC 10573 / BCRC 21748 / CBS 615 / JCM 9827 / NBRC 10315 / NRRL Y-1498 / VKM Y-70)</name>
    <name type="common">Yeast</name>
    <name type="synonym">Yamadazyma tenuis</name>
    <dbReference type="NCBI Taxonomy" id="590646"/>
    <lineage>
        <taxon>Eukaryota</taxon>
        <taxon>Fungi</taxon>
        <taxon>Dikarya</taxon>
        <taxon>Ascomycota</taxon>
        <taxon>Saccharomycotina</taxon>
        <taxon>Pichiomycetes</taxon>
        <taxon>Debaryomycetaceae</taxon>
        <taxon>Yamadazyma</taxon>
    </lineage>
</organism>
<keyword evidence="14" id="KW-1185">Reference proteome</keyword>
<keyword evidence="3" id="KW-0509">mRNA transport</keyword>
<dbReference type="InterPro" id="IPR048883">
    <property type="entry name" value="Nup188_N-subdom_III"/>
</dbReference>
<evidence type="ECO:0000256" key="5">
    <source>
        <dbReference type="ARBA" id="ARBA00023010"/>
    </source>
</evidence>
<dbReference type="GO" id="GO:0006405">
    <property type="term" value="P:RNA export from nucleus"/>
    <property type="evidence" value="ECO:0007669"/>
    <property type="project" value="TreeGrafter"/>
</dbReference>
<evidence type="ECO:0000313" key="14">
    <source>
        <dbReference type="Proteomes" id="UP000000707"/>
    </source>
</evidence>
<keyword evidence="7" id="KW-0539">Nucleus</keyword>
<dbReference type="Gene3D" id="1.25.10.70">
    <property type="match status" value="1"/>
</dbReference>
<dbReference type="InterPro" id="IPR044840">
    <property type="entry name" value="Nup188"/>
</dbReference>
<evidence type="ECO:0000259" key="11">
    <source>
        <dbReference type="Pfam" id="PF18378"/>
    </source>
</evidence>
<accession>G3BES9</accession>